<organism evidence="4 5">
    <name type="scientific">Capnocytophaga gingivalis</name>
    <dbReference type="NCBI Taxonomy" id="1017"/>
    <lineage>
        <taxon>Bacteria</taxon>
        <taxon>Pseudomonadati</taxon>
        <taxon>Bacteroidota</taxon>
        <taxon>Flavobacteriia</taxon>
        <taxon>Flavobacteriales</taxon>
        <taxon>Flavobacteriaceae</taxon>
        <taxon>Capnocytophaga</taxon>
    </lineage>
</organism>
<dbReference type="Pfam" id="PF13175">
    <property type="entry name" value="AAA_15"/>
    <property type="match status" value="1"/>
</dbReference>
<dbReference type="PIRSF" id="PIRSF034888">
    <property type="entry name" value="P-loop_UCP034888"/>
    <property type="match status" value="1"/>
</dbReference>
<dbReference type="InterPro" id="IPR038729">
    <property type="entry name" value="Rad50/SbcC_AAA"/>
</dbReference>
<dbReference type="InterPro" id="IPR022532">
    <property type="entry name" value="DUF3696"/>
</dbReference>
<dbReference type="PANTHER" id="PTHR43581:SF2">
    <property type="entry name" value="EXCINUCLEASE ATPASE SUBUNIT"/>
    <property type="match status" value="1"/>
</dbReference>
<dbReference type="SUPFAM" id="SSF52540">
    <property type="entry name" value="P-loop containing nucleoside triphosphate hydrolases"/>
    <property type="match status" value="1"/>
</dbReference>
<dbReference type="Pfam" id="PF13476">
    <property type="entry name" value="AAA_23"/>
    <property type="match status" value="1"/>
</dbReference>
<dbReference type="RefSeq" id="WP_323978922.1">
    <property type="nucleotide sequence ID" value="NZ_JAYKBV010000003.1"/>
</dbReference>
<evidence type="ECO:0000259" key="1">
    <source>
        <dbReference type="Pfam" id="PF12476"/>
    </source>
</evidence>
<evidence type="ECO:0000259" key="2">
    <source>
        <dbReference type="Pfam" id="PF13175"/>
    </source>
</evidence>
<evidence type="ECO:0000259" key="3">
    <source>
        <dbReference type="Pfam" id="PF13476"/>
    </source>
</evidence>
<proteinExistence type="predicted"/>
<dbReference type="Pfam" id="PF12476">
    <property type="entry name" value="DUF3696"/>
    <property type="match status" value="1"/>
</dbReference>
<dbReference type="InterPro" id="IPR051396">
    <property type="entry name" value="Bact_Antivir_Def_Nuclease"/>
</dbReference>
<dbReference type="InterPro" id="IPR014592">
    <property type="entry name" value="P-loop_UCP034888"/>
</dbReference>
<dbReference type="Proteomes" id="UP001324270">
    <property type="component" value="Unassembled WGS sequence"/>
</dbReference>
<dbReference type="Gene3D" id="3.40.50.300">
    <property type="entry name" value="P-loop containing nucleotide triphosphate hydrolases"/>
    <property type="match status" value="1"/>
</dbReference>
<feature type="domain" description="DUF3696" evidence="1">
    <location>
        <begin position="306"/>
        <end position="348"/>
    </location>
</feature>
<keyword evidence="5" id="KW-1185">Reference proteome</keyword>
<gene>
    <name evidence="4" type="ORF">VJJ49_03290</name>
</gene>
<evidence type="ECO:0000313" key="5">
    <source>
        <dbReference type="Proteomes" id="UP001324270"/>
    </source>
</evidence>
<dbReference type="EMBL" id="JAYKBV010000003">
    <property type="protein sequence ID" value="MEB3039716.1"/>
    <property type="molecule type" value="Genomic_DNA"/>
</dbReference>
<evidence type="ECO:0000313" key="4">
    <source>
        <dbReference type="EMBL" id="MEB3039716.1"/>
    </source>
</evidence>
<protein>
    <submittedName>
        <fullName evidence="4">DUF3696 domain-containing protein</fullName>
    </submittedName>
</protein>
<feature type="domain" description="Rad50/SbcC-type AAA" evidence="3">
    <location>
        <begin position="5"/>
        <end position="98"/>
    </location>
</feature>
<dbReference type="PANTHER" id="PTHR43581">
    <property type="entry name" value="ATP/GTP PHOSPHATASE"/>
    <property type="match status" value="1"/>
</dbReference>
<dbReference type="InterPro" id="IPR027417">
    <property type="entry name" value="P-loop_NTPase"/>
</dbReference>
<comment type="caution">
    <text evidence="4">The sequence shown here is derived from an EMBL/GenBank/DDBJ whole genome shotgun (WGS) entry which is preliminary data.</text>
</comment>
<feature type="domain" description="Endonuclease GajA/Old nuclease/RecF-like AAA" evidence="2">
    <location>
        <begin position="207"/>
        <end position="291"/>
    </location>
</feature>
<reference evidence="4 5" key="1">
    <citation type="submission" date="2023-12" db="EMBL/GenBank/DDBJ databases">
        <title>Genomic sequences of Capnocytophaga and Parvimonas strains.</title>
        <authorList>
            <person name="Watt R.M."/>
            <person name="Wang M."/>
            <person name="Yang T."/>
            <person name="Tong W.M."/>
        </authorList>
    </citation>
    <scope>NUCLEOTIDE SEQUENCE [LARGE SCALE GENOMIC DNA]</scope>
    <source>
        <strain evidence="4 5">CCUG 13156</strain>
    </source>
</reference>
<accession>A0ABU5Y7E3</accession>
<sequence length="362" mass="40422">MDKIEIHLENFKCFKNNTFHLNNITFLTGANAAGKSSLIQALLLADSSLTESSKENVIIPLNNPQRALDLGKVDNLINEAKGQDKVCIKISNTELEFRGEDEVLEGYLLMHINSKTENVLGYISYLNAERIGPRREVDIDKMNKKNCGCHGENTASVILNNGFTKIPANKCYTSKDSKEVNFPIALDSWVNLIFPEITVRASATGNTKCQITVNNKELGVENIATNVGFGISYALPILVTCLLAKDKETIIIENPEAHLHAKAQSNMGYFLGVMAAAGLRIVVETHSEHIINGIRRKVVCSDDILPEAVTIYFFEAKENKVQQTEIGIDKEGNLSKFPVDFFDQQRQDSKTIFEYLRNHQKE</sequence>
<name>A0ABU5Y7E3_9FLAO</name>
<dbReference type="InterPro" id="IPR041685">
    <property type="entry name" value="AAA_GajA/Old/RecF-like"/>
</dbReference>